<dbReference type="KEGG" id="qsa:O6P43_019256"/>
<proteinExistence type="predicted"/>
<accession>A0AAD7PKT2</accession>
<dbReference type="Proteomes" id="UP001163823">
    <property type="component" value="Chromosome 8"/>
</dbReference>
<comment type="caution">
    <text evidence="2">The sequence shown here is derived from an EMBL/GenBank/DDBJ whole genome shotgun (WGS) entry which is preliminary data.</text>
</comment>
<dbReference type="AlphaFoldDB" id="A0AAD7PKT2"/>
<gene>
    <name evidence="2" type="ORF">O6P43_019256</name>
</gene>
<dbReference type="PANTHER" id="PTHR33670:SF17">
    <property type="entry name" value="ANTHER-SPECIFIC PROLINE-RICH PROTEIN APG"/>
    <property type="match status" value="1"/>
</dbReference>
<feature type="region of interest" description="Disordered" evidence="1">
    <location>
        <begin position="22"/>
        <end position="68"/>
    </location>
</feature>
<reference evidence="2" key="1">
    <citation type="journal article" date="2023" name="Science">
        <title>Elucidation of the pathway for biosynthesis of saponin adjuvants from the soapbark tree.</title>
        <authorList>
            <person name="Reed J."/>
            <person name="Orme A."/>
            <person name="El-Demerdash A."/>
            <person name="Owen C."/>
            <person name="Martin L.B.B."/>
            <person name="Misra R.C."/>
            <person name="Kikuchi S."/>
            <person name="Rejzek M."/>
            <person name="Martin A.C."/>
            <person name="Harkess A."/>
            <person name="Leebens-Mack J."/>
            <person name="Louveau T."/>
            <person name="Stephenson M.J."/>
            <person name="Osbourn A."/>
        </authorList>
    </citation>
    <scope>NUCLEOTIDE SEQUENCE</scope>
    <source>
        <strain evidence="2">S10</strain>
    </source>
</reference>
<protein>
    <submittedName>
        <fullName evidence="2">Serine/arginine repetitive matrix-like protein</fullName>
    </submittedName>
</protein>
<evidence type="ECO:0000256" key="1">
    <source>
        <dbReference type="SAM" id="MobiDB-lite"/>
    </source>
</evidence>
<evidence type="ECO:0000313" key="3">
    <source>
        <dbReference type="Proteomes" id="UP001163823"/>
    </source>
</evidence>
<sequence length="182" mass="20044">MGVAVLNPQDYIEGPLNSQTLISRRPKIKAMKPPLNPAPNPKANRANRNQPNFRKRMPLRPQNDSATTTKTKVQNLVMGQVKILKRGEELAKTVTPDPVKENHDDLDLGSTNRLGPDPDMVATQIRLADSDRVPGFYAGSSMFVASPPPSSVPVPAFFTKDVGLKIDEATSNLRRILRLDLL</sequence>
<dbReference type="PANTHER" id="PTHR33670">
    <property type="entry name" value="SPLICING FACTOR, PROLINE- AND GLUTAMINE-RICH-LIKE"/>
    <property type="match status" value="1"/>
</dbReference>
<name>A0AAD7PKT2_QUISA</name>
<evidence type="ECO:0000313" key="2">
    <source>
        <dbReference type="EMBL" id="KAJ7958544.1"/>
    </source>
</evidence>
<keyword evidence="3" id="KW-1185">Reference proteome</keyword>
<organism evidence="2 3">
    <name type="scientific">Quillaja saponaria</name>
    <name type="common">Soap bark tree</name>
    <dbReference type="NCBI Taxonomy" id="32244"/>
    <lineage>
        <taxon>Eukaryota</taxon>
        <taxon>Viridiplantae</taxon>
        <taxon>Streptophyta</taxon>
        <taxon>Embryophyta</taxon>
        <taxon>Tracheophyta</taxon>
        <taxon>Spermatophyta</taxon>
        <taxon>Magnoliopsida</taxon>
        <taxon>eudicotyledons</taxon>
        <taxon>Gunneridae</taxon>
        <taxon>Pentapetalae</taxon>
        <taxon>rosids</taxon>
        <taxon>fabids</taxon>
        <taxon>Fabales</taxon>
        <taxon>Quillajaceae</taxon>
        <taxon>Quillaja</taxon>
    </lineage>
</organism>
<feature type="compositionally biased region" description="Low complexity" evidence="1">
    <location>
        <begin position="41"/>
        <end position="52"/>
    </location>
</feature>
<dbReference type="EMBL" id="JARAOO010000008">
    <property type="protein sequence ID" value="KAJ7958544.1"/>
    <property type="molecule type" value="Genomic_DNA"/>
</dbReference>
<feature type="region of interest" description="Disordered" evidence="1">
    <location>
        <begin position="96"/>
        <end position="118"/>
    </location>
</feature>